<sequence length="168" mass="19512">MLQYDEDSKDSELVVKRVNDTRWYARVGATMAFSKGYISFQKALHVIAKDMTQKLKIIHEAKCLLKDLSKTEKALPSYKLVFKNLLQRTFPNVIATLKIYRCLMITNASGERSFSKLKMLKNCHRFSISKERLNSLAIMAIEYDVLQNIDFPDVLKEFMAKKVRKPNI</sequence>
<name>A0A8X6LNQ8_TRICU</name>
<accession>A0A8X6LNQ8</accession>
<evidence type="ECO:0000313" key="2">
    <source>
        <dbReference type="EMBL" id="GFR14229.1"/>
    </source>
</evidence>
<dbReference type="EMBL" id="BMAO01017231">
    <property type="protein sequence ID" value="GFR14229.1"/>
    <property type="molecule type" value="Genomic_DNA"/>
</dbReference>
<evidence type="ECO:0000313" key="3">
    <source>
        <dbReference type="Proteomes" id="UP000887116"/>
    </source>
</evidence>
<protein>
    <submittedName>
        <fullName evidence="2">TTF-type domain-containing protein</fullName>
    </submittedName>
</protein>
<dbReference type="AlphaFoldDB" id="A0A8X6LNQ8"/>
<proteinExistence type="predicted"/>
<organism evidence="2 3">
    <name type="scientific">Trichonephila clavata</name>
    <name type="common">Joro spider</name>
    <name type="synonym">Nephila clavata</name>
    <dbReference type="NCBI Taxonomy" id="2740835"/>
    <lineage>
        <taxon>Eukaryota</taxon>
        <taxon>Metazoa</taxon>
        <taxon>Ecdysozoa</taxon>
        <taxon>Arthropoda</taxon>
        <taxon>Chelicerata</taxon>
        <taxon>Arachnida</taxon>
        <taxon>Araneae</taxon>
        <taxon>Araneomorphae</taxon>
        <taxon>Entelegynae</taxon>
        <taxon>Araneoidea</taxon>
        <taxon>Nephilidae</taxon>
        <taxon>Trichonephila</taxon>
    </lineage>
</organism>
<dbReference type="PANTHER" id="PTHR45749">
    <property type="match status" value="1"/>
</dbReference>
<dbReference type="OrthoDB" id="6437574at2759"/>
<dbReference type="Pfam" id="PF05699">
    <property type="entry name" value="Dimer_Tnp_hAT"/>
    <property type="match status" value="1"/>
</dbReference>
<reference evidence="2" key="1">
    <citation type="submission" date="2020-07" db="EMBL/GenBank/DDBJ databases">
        <title>Multicomponent nature underlies the extraordinary mechanical properties of spider dragline silk.</title>
        <authorList>
            <person name="Kono N."/>
            <person name="Nakamura H."/>
            <person name="Mori M."/>
            <person name="Yoshida Y."/>
            <person name="Ohtoshi R."/>
            <person name="Malay A.D."/>
            <person name="Moran D.A.P."/>
            <person name="Tomita M."/>
            <person name="Numata K."/>
            <person name="Arakawa K."/>
        </authorList>
    </citation>
    <scope>NUCLEOTIDE SEQUENCE</scope>
</reference>
<keyword evidence="3" id="KW-1185">Reference proteome</keyword>
<dbReference type="GO" id="GO:0046983">
    <property type="term" value="F:protein dimerization activity"/>
    <property type="evidence" value="ECO:0007669"/>
    <property type="project" value="InterPro"/>
</dbReference>
<dbReference type="InterPro" id="IPR008906">
    <property type="entry name" value="HATC_C_dom"/>
</dbReference>
<dbReference type="PANTHER" id="PTHR45749:SF23">
    <property type="entry name" value="ZINC FINGER MYM-TYPE PROTEIN 1-LIKE"/>
    <property type="match status" value="1"/>
</dbReference>
<comment type="caution">
    <text evidence="2">The sequence shown here is derived from an EMBL/GenBank/DDBJ whole genome shotgun (WGS) entry which is preliminary data.</text>
</comment>
<gene>
    <name evidence="2" type="primary">evm_013860</name>
    <name evidence="2" type="ORF">TNCT_387601</name>
</gene>
<feature type="domain" description="HAT C-terminal dimerisation" evidence="1">
    <location>
        <begin position="87"/>
        <end position="144"/>
    </location>
</feature>
<evidence type="ECO:0000259" key="1">
    <source>
        <dbReference type="Pfam" id="PF05699"/>
    </source>
</evidence>
<dbReference type="Proteomes" id="UP000887116">
    <property type="component" value="Unassembled WGS sequence"/>
</dbReference>